<dbReference type="Gene3D" id="1.20.1250.20">
    <property type="entry name" value="MFS general substrate transporter like domains"/>
    <property type="match status" value="1"/>
</dbReference>
<evidence type="ECO:0000259" key="6">
    <source>
        <dbReference type="PROSITE" id="PS50850"/>
    </source>
</evidence>
<evidence type="ECO:0000256" key="1">
    <source>
        <dbReference type="ARBA" id="ARBA00004141"/>
    </source>
</evidence>
<evidence type="ECO:0000313" key="8">
    <source>
        <dbReference type="Proteomes" id="UP000821866"/>
    </source>
</evidence>
<dbReference type="InterPro" id="IPR020846">
    <property type="entry name" value="MFS_dom"/>
</dbReference>
<keyword evidence="8" id="KW-1185">Reference proteome</keyword>
<protein>
    <recommendedName>
        <fullName evidence="6">Major facilitator superfamily (MFS) profile domain-containing protein</fullName>
    </recommendedName>
</protein>
<evidence type="ECO:0000256" key="4">
    <source>
        <dbReference type="ARBA" id="ARBA00023136"/>
    </source>
</evidence>
<feature type="transmembrane region" description="Helical" evidence="5">
    <location>
        <begin position="109"/>
        <end position="132"/>
    </location>
</feature>
<feature type="transmembrane region" description="Helical" evidence="5">
    <location>
        <begin position="199"/>
        <end position="224"/>
    </location>
</feature>
<dbReference type="Pfam" id="PF07690">
    <property type="entry name" value="MFS_1"/>
    <property type="match status" value="1"/>
</dbReference>
<feature type="transmembrane region" description="Helical" evidence="5">
    <location>
        <begin position="35"/>
        <end position="57"/>
    </location>
</feature>
<feature type="transmembrane region" description="Helical" evidence="5">
    <location>
        <begin position="460"/>
        <end position="479"/>
    </location>
</feature>
<dbReference type="VEuPathDB" id="VectorBase:LOC119163395"/>
<accession>A0A9J6F951</accession>
<dbReference type="InterPro" id="IPR036259">
    <property type="entry name" value="MFS_trans_sf"/>
</dbReference>
<comment type="subcellular location">
    <subcellularLocation>
        <location evidence="1">Membrane</location>
        <topology evidence="1">Multi-pass membrane protein</topology>
    </subcellularLocation>
</comment>
<evidence type="ECO:0000256" key="2">
    <source>
        <dbReference type="ARBA" id="ARBA00022692"/>
    </source>
</evidence>
<feature type="transmembrane region" description="Helical" evidence="5">
    <location>
        <begin position="370"/>
        <end position="389"/>
    </location>
</feature>
<sequence>MDILAPQRLLFKDLGTSESFDCYDAFGHGPFQRRLLLLCTIALFLFNVHNFAFRLILKDVEYWCKRPEEPNGTTPERIPCEEWEYGDDAEPARMSAICEWNLVCQRDALIAVMVAVNCFGSCLFSAVAGSLADIVGRMPVLLVGVAVLVISTVIGCISRSFHTFVAAKFFSSGGVSAVMITAITSLFEVTTHSNRPLQIIFAGMLGVLFSDTWDATVAMVRVGWMLRHATFMFPTVLMVPASCVASESARWLIARGRLRDAEATIMNAAAVNHFPMHCTTSTIDKLKAELFRNEMRLPSIDQEMFNGYSMRRRALILSLSYFSITFAAFVSAFSIVRRKKSWFDHFSFPMNIVCYVVMDRLITRFSMVTVLNIWFMTLGVLQCLLSLAFGTGGVAVCPVLVMVTTALFYTGYILCLVYIQEVFPTAVRGSAVGCIFACARLGGLSAIAGRAFQRASRSDLGHAAAAILLLASMFTHEVLPRATKVESAKMECLSAPATRKRAMNFAKRTPDSSIYNMRRGRSSAESLFDH</sequence>
<dbReference type="EMBL" id="JABSTU010000001">
    <property type="protein sequence ID" value="KAH8042524.1"/>
    <property type="molecule type" value="Genomic_DNA"/>
</dbReference>
<proteinExistence type="predicted"/>
<evidence type="ECO:0000313" key="7">
    <source>
        <dbReference type="EMBL" id="KAH8042524.1"/>
    </source>
</evidence>
<organism evidence="7 8">
    <name type="scientific">Rhipicephalus microplus</name>
    <name type="common">Cattle tick</name>
    <name type="synonym">Boophilus microplus</name>
    <dbReference type="NCBI Taxonomy" id="6941"/>
    <lineage>
        <taxon>Eukaryota</taxon>
        <taxon>Metazoa</taxon>
        <taxon>Ecdysozoa</taxon>
        <taxon>Arthropoda</taxon>
        <taxon>Chelicerata</taxon>
        <taxon>Arachnida</taxon>
        <taxon>Acari</taxon>
        <taxon>Parasitiformes</taxon>
        <taxon>Ixodida</taxon>
        <taxon>Ixodoidea</taxon>
        <taxon>Ixodidae</taxon>
        <taxon>Rhipicephalinae</taxon>
        <taxon>Rhipicephalus</taxon>
        <taxon>Boophilus</taxon>
    </lineage>
</organism>
<dbReference type="SUPFAM" id="SSF103473">
    <property type="entry name" value="MFS general substrate transporter"/>
    <property type="match status" value="1"/>
</dbReference>
<keyword evidence="3 5" id="KW-1133">Transmembrane helix</keyword>
<evidence type="ECO:0000256" key="5">
    <source>
        <dbReference type="SAM" id="Phobius"/>
    </source>
</evidence>
<feature type="transmembrane region" description="Helical" evidence="5">
    <location>
        <begin position="169"/>
        <end position="187"/>
    </location>
</feature>
<name>A0A9J6F951_RHIMP</name>
<dbReference type="InterPro" id="IPR011701">
    <property type="entry name" value="MFS"/>
</dbReference>
<dbReference type="PROSITE" id="PS50850">
    <property type="entry name" value="MFS"/>
    <property type="match status" value="1"/>
</dbReference>
<dbReference type="VEuPathDB" id="VectorBase:LOC119164753"/>
<evidence type="ECO:0000256" key="3">
    <source>
        <dbReference type="ARBA" id="ARBA00022989"/>
    </source>
</evidence>
<feature type="domain" description="Major facilitator superfamily (MFS) profile" evidence="6">
    <location>
        <begin position="35"/>
        <end position="483"/>
    </location>
</feature>
<feature type="transmembrane region" description="Helical" evidence="5">
    <location>
        <begin position="431"/>
        <end position="448"/>
    </location>
</feature>
<comment type="caution">
    <text evidence="7">The sequence shown here is derived from an EMBL/GenBank/DDBJ whole genome shotgun (WGS) entry which is preliminary data.</text>
</comment>
<reference evidence="7" key="2">
    <citation type="submission" date="2021-09" db="EMBL/GenBank/DDBJ databases">
        <authorList>
            <person name="Jia N."/>
            <person name="Wang J."/>
            <person name="Shi W."/>
            <person name="Du L."/>
            <person name="Sun Y."/>
            <person name="Zhan W."/>
            <person name="Jiang J."/>
            <person name="Wang Q."/>
            <person name="Zhang B."/>
            <person name="Ji P."/>
            <person name="Sakyi L.B."/>
            <person name="Cui X."/>
            <person name="Yuan T."/>
            <person name="Jiang B."/>
            <person name="Yang W."/>
            <person name="Lam T.T.-Y."/>
            <person name="Chang Q."/>
            <person name="Ding S."/>
            <person name="Wang X."/>
            <person name="Zhu J."/>
            <person name="Ruan X."/>
            <person name="Zhao L."/>
            <person name="Wei J."/>
            <person name="Que T."/>
            <person name="Du C."/>
            <person name="Cheng J."/>
            <person name="Dai P."/>
            <person name="Han X."/>
            <person name="Huang E."/>
            <person name="Gao Y."/>
            <person name="Liu J."/>
            <person name="Shao H."/>
            <person name="Ye R."/>
            <person name="Li L."/>
            <person name="Wei W."/>
            <person name="Wang X."/>
            <person name="Wang C."/>
            <person name="Huo Q."/>
            <person name="Li W."/>
            <person name="Guo W."/>
            <person name="Chen H."/>
            <person name="Chen S."/>
            <person name="Zhou L."/>
            <person name="Zhou L."/>
            <person name="Ni X."/>
            <person name="Tian J."/>
            <person name="Zhou Y."/>
            <person name="Sheng Y."/>
            <person name="Liu T."/>
            <person name="Pan Y."/>
            <person name="Xia L."/>
            <person name="Li J."/>
            <person name="Zhao F."/>
            <person name="Cao W."/>
        </authorList>
    </citation>
    <scope>NUCLEOTIDE SEQUENCE</scope>
    <source>
        <strain evidence="7">Rmic-2018</strain>
        <tissue evidence="7">Larvae</tissue>
    </source>
</reference>
<feature type="transmembrane region" description="Helical" evidence="5">
    <location>
        <begin position="395"/>
        <end position="419"/>
    </location>
</feature>
<keyword evidence="2 5" id="KW-0812">Transmembrane</keyword>
<gene>
    <name evidence="7" type="ORF">HPB51_023852</name>
</gene>
<reference evidence="7" key="1">
    <citation type="journal article" date="2020" name="Cell">
        <title>Large-Scale Comparative Analyses of Tick Genomes Elucidate Their Genetic Diversity and Vector Capacities.</title>
        <authorList>
            <consortium name="Tick Genome and Microbiome Consortium (TIGMIC)"/>
            <person name="Jia N."/>
            <person name="Wang J."/>
            <person name="Shi W."/>
            <person name="Du L."/>
            <person name="Sun Y."/>
            <person name="Zhan W."/>
            <person name="Jiang J.F."/>
            <person name="Wang Q."/>
            <person name="Zhang B."/>
            <person name="Ji P."/>
            <person name="Bell-Sakyi L."/>
            <person name="Cui X.M."/>
            <person name="Yuan T.T."/>
            <person name="Jiang B.G."/>
            <person name="Yang W.F."/>
            <person name="Lam T.T."/>
            <person name="Chang Q.C."/>
            <person name="Ding S.J."/>
            <person name="Wang X.J."/>
            <person name="Zhu J.G."/>
            <person name="Ruan X.D."/>
            <person name="Zhao L."/>
            <person name="Wei J.T."/>
            <person name="Ye R.Z."/>
            <person name="Que T.C."/>
            <person name="Du C.H."/>
            <person name="Zhou Y.H."/>
            <person name="Cheng J.X."/>
            <person name="Dai P.F."/>
            <person name="Guo W.B."/>
            <person name="Han X.H."/>
            <person name="Huang E.J."/>
            <person name="Li L.F."/>
            <person name="Wei W."/>
            <person name="Gao Y.C."/>
            <person name="Liu J.Z."/>
            <person name="Shao H.Z."/>
            <person name="Wang X."/>
            <person name="Wang C.C."/>
            <person name="Yang T.C."/>
            <person name="Huo Q.B."/>
            <person name="Li W."/>
            <person name="Chen H.Y."/>
            <person name="Chen S.E."/>
            <person name="Zhou L.G."/>
            <person name="Ni X.B."/>
            <person name="Tian J.H."/>
            <person name="Sheng Y."/>
            <person name="Liu T."/>
            <person name="Pan Y.S."/>
            <person name="Xia L.Y."/>
            <person name="Li J."/>
            <person name="Zhao F."/>
            <person name="Cao W.C."/>
        </authorList>
    </citation>
    <scope>NUCLEOTIDE SEQUENCE</scope>
    <source>
        <strain evidence="7">Rmic-2018</strain>
    </source>
</reference>
<dbReference type="AlphaFoldDB" id="A0A9J6F951"/>
<keyword evidence="4 5" id="KW-0472">Membrane</keyword>
<feature type="transmembrane region" description="Helical" evidence="5">
    <location>
        <begin position="314"/>
        <end position="336"/>
    </location>
</feature>
<dbReference type="PANTHER" id="PTHR24064">
    <property type="entry name" value="SOLUTE CARRIER FAMILY 22 MEMBER"/>
    <property type="match status" value="1"/>
</dbReference>
<dbReference type="Proteomes" id="UP000821866">
    <property type="component" value="Chromosome 1"/>
</dbReference>
<feature type="transmembrane region" description="Helical" evidence="5">
    <location>
        <begin position="342"/>
        <end position="358"/>
    </location>
</feature>
<feature type="transmembrane region" description="Helical" evidence="5">
    <location>
        <begin position="138"/>
        <end position="157"/>
    </location>
</feature>
<dbReference type="GO" id="GO:0016020">
    <property type="term" value="C:membrane"/>
    <property type="evidence" value="ECO:0007669"/>
    <property type="project" value="UniProtKB-SubCell"/>
</dbReference>
<dbReference type="GO" id="GO:0022857">
    <property type="term" value="F:transmembrane transporter activity"/>
    <property type="evidence" value="ECO:0007669"/>
    <property type="project" value="InterPro"/>
</dbReference>